<dbReference type="STRING" id="1678841.TBC1_11961"/>
<keyword evidence="1" id="KW-0812">Transmembrane</keyword>
<dbReference type="OrthoDB" id="1001813at2"/>
<keyword evidence="1" id="KW-1133">Transmembrane helix</keyword>
<feature type="transmembrane region" description="Helical" evidence="1">
    <location>
        <begin position="83"/>
        <end position="103"/>
    </location>
</feature>
<dbReference type="AlphaFoldDB" id="A0A0S7BQ16"/>
<dbReference type="Proteomes" id="UP000053091">
    <property type="component" value="Unassembled WGS sequence"/>
</dbReference>
<evidence type="ECO:0000313" key="3">
    <source>
        <dbReference type="Proteomes" id="UP000053091"/>
    </source>
</evidence>
<organism evidence="2">
    <name type="scientific">Lentimicrobium saccharophilum</name>
    <dbReference type="NCBI Taxonomy" id="1678841"/>
    <lineage>
        <taxon>Bacteria</taxon>
        <taxon>Pseudomonadati</taxon>
        <taxon>Bacteroidota</taxon>
        <taxon>Bacteroidia</taxon>
        <taxon>Bacteroidales</taxon>
        <taxon>Lentimicrobiaceae</taxon>
        <taxon>Lentimicrobium</taxon>
    </lineage>
</organism>
<reference evidence="2" key="1">
    <citation type="journal article" date="2015" name="Genome Announc.">
        <title>Draft Genome Sequence of Bacteroidales Strain TBC1, a Novel Isolate from a Methanogenic Wastewater Treatment System.</title>
        <authorList>
            <person name="Tourlousse D.M."/>
            <person name="Matsuura N."/>
            <person name="Sun L."/>
            <person name="Toyonaga M."/>
            <person name="Kuroda K."/>
            <person name="Ohashi A."/>
            <person name="Cruz R."/>
            <person name="Yamaguchi T."/>
            <person name="Sekiguchi Y."/>
        </authorList>
    </citation>
    <scope>NUCLEOTIDE SEQUENCE [LARGE SCALE GENOMIC DNA]</scope>
    <source>
        <strain evidence="2">TBC1</strain>
    </source>
</reference>
<keyword evidence="1" id="KW-0472">Membrane</keyword>
<evidence type="ECO:0000313" key="2">
    <source>
        <dbReference type="EMBL" id="GAP42821.1"/>
    </source>
</evidence>
<keyword evidence="3" id="KW-1185">Reference proteome</keyword>
<dbReference type="EMBL" id="DF968182">
    <property type="protein sequence ID" value="GAP42821.1"/>
    <property type="molecule type" value="Genomic_DNA"/>
</dbReference>
<protein>
    <submittedName>
        <fullName evidence="2">Uncharacterized protein</fullName>
    </submittedName>
</protein>
<proteinExistence type="predicted"/>
<accession>A0A0S7BQ16</accession>
<sequence>MFNKDQGNFRVSINSMKKALAILLLLPSLWLITNGLINRHLHRMPSGLIVEHAHPFKSTGNTPLQKHSHSEEEYFYFDQITTLQTLIIVAITILMATVLIMPLRIEKKSDDVLQFFNPVYRLRPPPVIL</sequence>
<evidence type="ECO:0000256" key="1">
    <source>
        <dbReference type="SAM" id="Phobius"/>
    </source>
</evidence>
<gene>
    <name evidence="2" type="ORF">TBC1_11961</name>
</gene>
<name>A0A0S7BQ16_9BACT</name>